<feature type="transmembrane region" description="Helical" evidence="9">
    <location>
        <begin position="239"/>
        <end position="262"/>
    </location>
</feature>
<dbReference type="CDD" id="cd06261">
    <property type="entry name" value="TM_PBP2"/>
    <property type="match status" value="1"/>
</dbReference>
<feature type="transmembrane region" description="Helical" evidence="9">
    <location>
        <begin position="195"/>
        <end position="219"/>
    </location>
</feature>
<evidence type="ECO:0000256" key="9">
    <source>
        <dbReference type="RuleBase" id="RU363032"/>
    </source>
</evidence>
<keyword evidence="6" id="KW-0653">Protein transport</keyword>
<dbReference type="RefSeq" id="WP_284313189.1">
    <property type="nucleotide sequence ID" value="NZ_BSPC01000026.1"/>
</dbReference>
<comment type="caution">
    <text evidence="11">The sequence shown here is derived from an EMBL/GenBank/DDBJ whole genome shotgun (WGS) entry which is preliminary data.</text>
</comment>
<comment type="subcellular location">
    <subcellularLocation>
        <location evidence="1 9">Cell membrane</location>
        <topology evidence="1 9">Multi-pass membrane protein</topology>
    </subcellularLocation>
</comment>
<dbReference type="EMBL" id="BSPC01000026">
    <property type="protein sequence ID" value="GLS20103.1"/>
    <property type="molecule type" value="Genomic_DNA"/>
</dbReference>
<organism evidence="11 12">
    <name type="scientific">Labrys miyagiensis</name>
    <dbReference type="NCBI Taxonomy" id="346912"/>
    <lineage>
        <taxon>Bacteria</taxon>
        <taxon>Pseudomonadati</taxon>
        <taxon>Pseudomonadota</taxon>
        <taxon>Alphaproteobacteria</taxon>
        <taxon>Hyphomicrobiales</taxon>
        <taxon>Xanthobacteraceae</taxon>
        <taxon>Labrys</taxon>
    </lineage>
</organism>
<dbReference type="InterPro" id="IPR050366">
    <property type="entry name" value="BP-dependent_transpt_permease"/>
</dbReference>
<keyword evidence="7 9" id="KW-1133">Transmembrane helix</keyword>
<comment type="similarity">
    <text evidence="9">Belongs to the binding-protein-dependent transport system permease family.</text>
</comment>
<reference evidence="12" key="1">
    <citation type="journal article" date="2019" name="Int. J. Syst. Evol. Microbiol.">
        <title>The Global Catalogue of Microorganisms (GCM) 10K type strain sequencing project: providing services to taxonomists for standard genome sequencing and annotation.</title>
        <authorList>
            <consortium name="The Broad Institute Genomics Platform"/>
            <consortium name="The Broad Institute Genome Sequencing Center for Infectious Disease"/>
            <person name="Wu L."/>
            <person name="Ma J."/>
        </authorList>
    </citation>
    <scope>NUCLEOTIDE SEQUENCE [LARGE SCALE GENOMIC DNA]</scope>
    <source>
        <strain evidence="12">NBRC 101365</strain>
    </source>
</reference>
<sequence>MSAPARILLSGEGRAGFVLLLLFALLALTAPLVFPGDPLAITAPPLLTPFTDGAHPLGADRLGRDIAAELAWGARTTLLVALASALASLVLGTVIGTLAGFLGGWVDDVLMRISDAFQTVPAFLLAMALISITGPSLPAIVLAIAAGAWPQPARIARAEIRSLRERDFVAAARVAGMHPLAIAFREILPNALTPVISLAAIIAAAAVLIEAALSFLGFGDPNRPSWGSMVAEGRAMLRSAPSLSLIPGLALVLIVLAIHLLGRGYAKALRVREPVA</sequence>
<dbReference type="InterPro" id="IPR035906">
    <property type="entry name" value="MetI-like_sf"/>
</dbReference>
<feature type="transmembrane region" description="Helical" evidence="9">
    <location>
        <begin position="78"/>
        <end position="102"/>
    </location>
</feature>
<evidence type="ECO:0000256" key="1">
    <source>
        <dbReference type="ARBA" id="ARBA00004651"/>
    </source>
</evidence>
<evidence type="ECO:0000256" key="4">
    <source>
        <dbReference type="ARBA" id="ARBA00022692"/>
    </source>
</evidence>
<evidence type="ECO:0000256" key="7">
    <source>
        <dbReference type="ARBA" id="ARBA00022989"/>
    </source>
</evidence>
<dbReference type="Gene3D" id="1.10.3720.10">
    <property type="entry name" value="MetI-like"/>
    <property type="match status" value="1"/>
</dbReference>
<accession>A0ABQ6CIC9</accession>
<feature type="transmembrane region" description="Helical" evidence="9">
    <location>
        <begin position="123"/>
        <end position="148"/>
    </location>
</feature>
<dbReference type="SUPFAM" id="SSF161098">
    <property type="entry name" value="MetI-like"/>
    <property type="match status" value="1"/>
</dbReference>
<evidence type="ECO:0000256" key="5">
    <source>
        <dbReference type="ARBA" id="ARBA00022856"/>
    </source>
</evidence>
<evidence type="ECO:0000256" key="3">
    <source>
        <dbReference type="ARBA" id="ARBA00022475"/>
    </source>
</evidence>
<keyword evidence="4 9" id="KW-0812">Transmembrane</keyword>
<evidence type="ECO:0000259" key="10">
    <source>
        <dbReference type="PROSITE" id="PS50928"/>
    </source>
</evidence>
<dbReference type="PANTHER" id="PTHR43386:SF1">
    <property type="entry name" value="D,D-DIPEPTIDE TRANSPORT SYSTEM PERMEASE PROTEIN DDPC-RELATED"/>
    <property type="match status" value="1"/>
</dbReference>
<keyword evidence="3" id="KW-1003">Cell membrane</keyword>
<dbReference type="Pfam" id="PF00528">
    <property type="entry name" value="BPD_transp_1"/>
    <property type="match status" value="1"/>
</dbReference>
<dbReference type="InterPro" id="IPR000515">
    <property type="entry name" value="MetI-like"/>
</dbReference>
<gene>
    <name evidence="11" type="ORF">GCM10007874_31200</name>
</gene>
<protein>
    <submittedName>
        <fullName evidence="11">Peptide ABC transporter permease</fullName>
    </submittedName>
</protein>
<evidence type="ECO:0000256" key="6">
    <source>
        <dbReference type="ARBA" id="ARBA00022927"/>
    </source>
</evidence>
<keyword evidence="2 9" id="KW-0813">Transport</keyword>
<keyword evidence="12" id="KW-1185">Reference proteome</keyword>
<keyword evidence="8 9" id="KW-0472">Membrane</keyword>
<name>A0ABQ6CIC9_9HYPH</name>
<evidence type="ECO:0000313" key="12">
    <source>
        <dbReference type="Proteomes" id="UP001156882"/>
    </source>
</evidence>
<proteinExistence type="inferred from homology"/>
<evidence type="ECO:0000256" key="2">
    <source>
        <dbReference type="ARBA" id="ARBA00022448"/>
    </source>
</evidence>
<dbReference type="PANTHER" id="PTHR43386">
    <property type="entry name" value="OLIGOPEPTIDE TRANSPORT SYSTEM PERMEASE PROTEIN APPC"/>
    <property type="match status" value="1"/>
</dbReference>
<evidence type="ECO:0000256" key="8">
    <source>
        <dbReference type="ARBA" id="ARBA00023136"/>
    </source>
</evidence>
<dbReference type="PROSITE" id="PS50928">
    <property type="entry name" value="ABC_TM1"/>
    <property type="match status" value="1"/>
</dbReference>
<dbReference type="Proteomes" id="UP001156882">
    <property type="component" value="Unassembled WGS sequence"/>
</dbReference>
<evidence type="ECO:0000313" key="11">
    <source>
        <dbReference type="EMBL" id="GLS20103.1"/>
    </source>
</evidence>
<keyword evidence="5" id="KW-0571">Peptide transport</keyword>
<feature type="domain" description="ABC transmembrane type-1" evidence="10">
    <location>
        <begin position="74"/>
        <end position="262"/>
    </location>
</feature>